<comment type="subcellular location">
    <subcellularLocation>
        <location evidence="1">Cell membrane</location>
    </subcellularLocation>
    <subcellularLocation>
        <location evidence="2">Cytoplasm</location>
        <location evidence="2">Cytoskeleton</location>
        <location evidence="2">Cilium axoneme</location>
    </subcellularLocation>
</comment>
<evidence type="ECO:0000256" key="1">
    <source>
        <dbReference type="ARBA" id="ARBA00004236"/>
    </source>
</evidence>
<evidence type="ECO:0000256" key="11">
    <source>
        <dbReference type="ARBA" id="ARBA00023212"/>
    </source>
</evidence>
<keyword evidence="5" id="KW-0963">Cytoplasm</keyword>
<dbReference type="InterPro" id="IPR024511">
    <property type="entry name" value="Frtz"/>
</dbReference>
<keyword evidence="11" id="KW-0206">Cytoskeleton</keyword>
<evidence type="ECO:0000256" key="10">
    <source>
        <dbReference type="ARBA" id="ARBA00023136"/>
    </source>
</evidence>
<dbReference type="GeneID" id="103605153"/>
<gene>
    <name evidence="14" type="primary">LOC103605153</name>
</gene>
<keyword evidence="10" id="KW-0472">Membrane</keyword>
<evidence type="ECO:0000256" key="6">
    <source>
        <dbReference type="ARBA" id="ARBA00022574"/>
    </source>
</evidence>
<feature type="non-terminal residue" evidence="14">
    <location>
        <position position="116"/>
    </location>
</feature>
<evidence type="ECO:0000256" key="8">
    <source>
        <dbReference type="ARBA" id="ARBA00022794"/>
    </source>
</evidence>
<keyword evidence="12" id="KW-0966">Cell projection</keyword>
<reference evidence="14" key="1">
    <citation type="submission" date="2025-08" db="UniProtKB">
        <authorList>
            <consortium name="RefSeq"/>
        </authorList>
    </citation>
    <scope>IDENTIFICATION</scope>
</reference>
<evidence type="ECO:0000256" key="2">
    <source>
        <dbReference type="ARBA" id="ARBA00004430"/>
    </source>
</evidence>
<evidence type="ECO:0000256" key="12">
    <source>
        <dbReference type="ARBA" id="ARBA00023273"/>
    </source>
</evidence>
<keyword evidence="9" id="KW-0969">Cilium</keyword>
<organism evidence="13 14">
    <name type="scientific">Galeopterus variegatus</name>
    <name type="common">Malayan flying lemur</name>
    <name type="synonym">Cynocephalus variegatus</name>
    <dbReference type="NCBI Taxonomy" id="482537"/>
    <lineage>
        <taxon>Eukaryota</taxon>
        <taxon>Metazoa</taxon>
        <taxon>Chordata</taxon>
        <taxon>Craniata</taxon>
        <taxon>Vertebrata</taxon>
        <taxon>Euteleostomi</taxon>
        <taxon>Mammalia</taxon>
        <taxon>Eutheria</taxon>
        <taxon>Euarchontoglires</taxon>
        <taxon>Dermoptera</taxon>
        <taxon>Cynocephalidae</taxon>
        <taxon>Galeopterus</taxon>
    </lineage>
</organism>
<keyword evidence="7" id="KW-0677">Repeat</keyword>
<name>A0ABM0S519_GALVR</name>
<keyword evidence="8" id="KW-0970">Cilium biogenesis/degradation</keyword>
<evidence type="ECO:0000256" key="3">
    <source>
        <dbReference type="ARBA" id="ARBA00006059"/>
    </source>
</evidence>
<comment type="similarity">
    <text evidence="3">Belongs to the WD repeat fritz family.</text>
</comment>
<evidence type="ECO:0000313" key="13">
    <source>
        <dbReference type="Proteomes" id="UP000694923"/>
    </source>
</evidence>
<evidence type="ECO:0000256" key="4">
    <source>
        <dbReference type="ARBA" id="ARBA00022475"/>
    </source>
</evidence>
<protein>
    <submittedName>
        <fullName evidence="14">WD repeat-containing and planar cell polarity effector protein fritz homolog</fullName>
    </submittedName>
</protein>
<accession>A0ABM0S519</accession>
<dbReference type="Proteomes" id="UP000694923">
    <property type="component" value="Unplaced"/>
</dbReference>
<evidence type="ECO:0000256" key="7">
    <source>
        <dbReference type="ARBA" id="ARBA00022737"/>
    </source>
</evidence>
<keyword evidence="4" id="KW-1003">Cell membrane</keyword>
<keyword evidence="13" id="KW-1185">Reference proteome</keyword>
<dbReference type="Pfam" id="PF11768">
    <property type="entry name" value="Frtz"/>
    <property type="match status" value="1"/>
</dbReference>
<dbReference type="PANTHER" id="PTHR13667">
    <property type="entry name" value="HOMOLOC-13"/>
    <property type="match status" value="1"/>
</dbReference>
<evidence type="ECO:0000256" key="9">
    <source>
        <dbReference type="ARBA" id="ARBA00023069"/>
    </source>
</evidence>
<evidence type="ECO:0000256" key="5">
    <source>
        <dbReference type="ARBA" id="ARBA00022490"/>
    </source>
</evidence>
<dbReference type="RefSeq" id="XP_008587960.1">
    <property type="nucleotide sequence ID" value="XM_008589738.1"/>
</dbReference>
<proteinExistence type="inferred from homology"/>
<sequence length="116" mass="13848">MSFCLTELHLWSLKNTLHIGDRDIGIYRYYDKNEPPAAEHGNLEEKQKLAESRDYPWTLKNRRPEKLRDSLKELEELMQNSQCVLSKWKNKYVCQVKWFDKLLQCLTIGAENYVVI</sequence>
<dbReference type="PANTHER" id="PTHR13667:SF5">
    <property type="entry name" value="WD REPEAT-CONTAINING AND PLANAR CELL POLARITY EFFECTOR PROTEIN FRITZ HOMOLOG"/>
    <property type="match status" value="1"/>
</dbReference>
<keyword evidence="6" id="KW-0853">WD repeat</keyword>
<evidence type="ECO:0000313" key="14">
    <source>
        <dbReference type="RefSeq" id="XP_008587960.1"/>
    </source>
</evidence>